<proteinExistence type="predicted"/>
<reference evidence="7 8" key="1">
    <citation type="journal article" date="2019" name="Int. J. Syst. Evol. Microbiol.">
        <title>The Global Catalogue of Microorganisms (GCM) 10K type strain sequencing project: providing services to taxonomists for standard genome sequencing and annotation.</title>
        <authorList>
            <consortium name="The Broad Institute Genomics Platform"/>
            <consortium name="The Broad Institute Genome Sequencing Center for Infectious Disease"/>
            <person name="Wu L."/>
            <person name="Ma J."/>
        </authorList>
    </citation>
    <scope>NUCLEOTIDE SEQUENCE [LARGE SCALE GENOMIC DNA]</scope>
    <source>
        <strain evidence="7 8">JCM 15572</strain>
    </source>
</reference>
<evidence type="ECO:0000256" key="2">
    <source>
        <dbReference type="ARBA" id="ARBA00022692"/>
    </source>
</evidence>
<keyword evidence="7" id="KW-0378">Hydrolase</keyword>
<evidence type="ECO:0000256" key="5">
    <source>
        <dbReference type="SAM" id="Phobius"/>
    </source>
</evidence>
<protein>
    <submittedName>
        <fullName evidence="7">Rhomboid family intramembrane serine protease</fullName>
    </submittedName>
</protein>
<feature type="transmembrane region" description="Helical" evidence="5">
    <location>
        <begin position="89"/>
        <end position="116"/>
    </location>
</feature>
<evidence type="ECO:0000256" key="4">
    <source>
        <dbReference type="ARBA" id="ARBA00023136"/>
    </source>
</evidence>
<dbReference type="InterPro" id="IPR035952">
    <property type="entry name" value="Rhomboid-like_sf"/>
</dbReference>
<dbReference type="InterPro" id="IPR050925">
    <property type="entry name" value="Rhomboid_protease_S54"/>
</dbReference>
<dbReference type="GO" id="GO:0008233">
    <property type="term" value="F:peptidase activity"/>
    <property type="evidence" value="ECO:0007669"/>
    <property type="project" value="UniProtKB-KW"/>
</dbReference>
<dbReference type="SUPFAM" id="SSF144091">
    <property type="entry name" value="Rhomboid-like"/>
    <property type="match status" value="1"/>
</dbReference>
<feature type="domain" description="Peptidase S54 rhomboid" evidence="6">
    <location>
        <begin position="60"/>
        <end position="194"/>
    </location>
</feature>
<feature type="transmembrane region" description="Helical" evidence="5">
    <location>
        <begin position="122"/>
        <end position="143"/>
    </location>
</feature>
<keyword evidence="3 5" id="KW-1133">Transmembrane helix</keyword>
<dbReference type="Pfam" id="PF01694">
    <property type="entry name" value="Rhomboid"/>
    <property type="match status" value="1"/>
</dbReference>
<dbReference type="Gene3D" id="1.20.1540.10">
    <property type="entry name" value="Rhomboid-like"/>
    <property type="match status" value="1"/>
</dbReference>
<dbReference type="PANTHER" id="PTHR43731:SF9">
    <property type="entry name" value="SLR1461 PROTEIN"/>
    <property type="match status" value="1"/>
</dbReference>
<keyword evidence="7" id="KW-0645">Protease</keyword>
<evidence type="ECO:0000259" key="6">
    <source>
        <dbReference type="Pfam" id="PF01694"/>
    </source>
</evidence>
<dbReference type="RefSeq" id="WP_344233387.1">
    <property type="nucleotide sequence ID" value="NZ_BAAAPH010000006.1"/>
</dbReference>
<dbReference type="PANTHER" id="PTHR43731">
    <property type="entry name" value="RHOMBOID PROTEASE"/>
    <property type="match status" value="1"/>
</dbReference>
<dbReference type="InterPro" id="IPR022764">
    <property type="entry name" value="Peptidase_S54_rhomboid_dom"/>
</dbReference>
<accession>A0ABN2CW40</accession>
<feature type="transmembrane region" description="Helical" evidence="5">
    <location>
        <begin position="21"/>
        <end position="39"/>
    </location>
</feature>
<name>A0ABN2CW40_9ACTN</name>
<feature type="transmembrane region" description="Helical" evidence="5">
    <location>
        <begin position="176"/>
        <end position="194"/>
    </location>
</feature>
<keyword evidence="8" id="KW-1185">Reference proteome</keyword>
<organism evidence="7 8">
    <name type="scientific">Kribbella hippodromi</name>
    <dbReference type="NCBI Taxonomy" id="434347"/>
    <lineage>
        <taxon>Bacteria</taxon>
        <taxon>Bacillati</taxon>
        <taxon>Actinomycetota</taxon>
        <taxon>Actinomycetes</taxon>
        <taxon>Propionibacteriales</taxon>
        <taxon>Kribbellaceae</taxon>
        <taxon>Kribbella</taxon>
    </lineage>
</organism>
<keyword evidence="2 5" id="KW-0812">Transmembrane</keyword>
<evidence type="ECO:0000256" key="1">
    <source>
        <dbReference type="ARBA" id="ARBA00004141"/>
    </source>
</evidence>
<keyword evidence="4 5" id="KW-0472">Membrane</keyword>
<evidence type="ECO:0000256" key="3">
    <source>
        <dbReference type="ARBA" id="ARBA00022989"/>
    </source>
</evidence>
<comment type="caution">
    <text evidence="7">The sequence shown here is derived from an EMBL/GenBank/DDBJ whole genome shotgun (WGS) entry which is preliminary data.</text>
</comment>
<comment type="subcellular location">
    <subcellularLocation>
        <location evidence="1">Membrane</location>
        <topology evidence="1">Multi-pass membrane protein</topology>
    </subcellularLocation>
</comment>
<gene>
    <name evidence="7" type="ORF">GCM10009804_22790</name>
</gene>
<dbReference type="Proteomes" id="UP001501705">
    <property type="component" value="Unassembled WGS sequence"/>
</dbReference>
<dbReference type="GO" id="GO:0006508">
    <property type="term" value="P:proteolysis"/>
    <property type="evidence" value="ECO:0007669"/>
    <property type="project" value="UniProtKB-KW"/>
</dbReference>
<evidence type="ECO:0000313" key="8">
    <source>
        <dbReference type="Proteomes" id="UP001501705"/>
    </source>
</evidence>
<dbReference type="EMBL" id="BAAAPH010000006">
    <property type="protein sequence ID" value="GAA1565534.1"/>
    <property type="molecule type" value="Genomic_DNA"/>
</dbReference>
<sequence>MSFQTPAKRSGRAVDTATVGGGLKLLGVLVGLMWLSEIIDTATHGALDQYGIIAREPRGLIGILTAPFLHLGFGHLISNTLPLVTLGALIAISGAARLFAVTAIVTVIGGFGTWLVSPSNTITIGASGLVFGYASYLILRGLFNRRISQVLVGVLVVVVWGSALLGGLLPQDGISWQGHLFGGIAGVLAAWVLSEDKQERTAGRSIYPRRSI</sequence>
<feature type="transmembrane region" description="Helical" evidence="5">
    <location>
        <begin position="150"/>
        <end position="170"/>
    </location>
</feature>
<evidence type="ECO:0000313" key="7">
    <source>
        <dbReference type="EMBL" id="GAA1565534.1"/>
    </source>
</evidence>